<protein>
    <submittedName>
        <fullName evidence="1">Uncharacterized protein</fullName>
    </submittedName>
</protein>
<comment type="caution">
    <text evidence="1">The sequence shown here is derived from an EMBL/GenBank/DDBJ whole genome shotgun (WGS) entry which is preliminary data.</text>
</comment>
<accession>A0A2M7CQG3</accession>
<organism evidence="1 2">
    <name type="scientific">Candidatus Wolfebacteria bacterium CG02_land_8_20_14_3_00_37_12</name>
    <dbReference type="NCBI Taxonomy" id="1975066"/>
    <lineage>
        <taxon>Bacteria</taxon>
        <taxon>Candidatus Wolfeibacteriota</taxon>
    </lineage>
</organism>
<dbReference type="Proteomes" id="UP000230595">
    <property type="component" value="Unassembled WGS sequence"/>
</dbReference>
<sequence length="101" mass="11685">MITKEELRQIILKDLRMDSLSVEIQDKILEKLGGNIIKRISLAVLKALPEEARPEFEKISGSGDEIKIQEFFKNTIPNFEELMHKTIKETIEEYKQIAGIK</sequence>
<proteinExistence type="predicted"/>
<dbReference type="EMBL" id="PEUH01000015">
    <property type="protein sequence ID" value="PIV31885.1"/>
    <property type="molecule type" value="Genomic_DNA"/>
</dbReference>
<dbReference type="Pfam" id="PF18908">
    <property type="entry name" value="DUF5663"/>
    <property type="match status" value="1"/>
</dbReference>
<name>A0A2M7CQG3_9BACT</name>
<dbReference type="InterPro" id="IPR043722">
    <property type="entry name" value="DUF5663"/>
</dbReference>
<dbReference type="AlphaFoldDB" id="A0A2M7CQG3"/>
<evidence type="ECO:0000313" key="1">
    <source>
        <dbReference type="EMBL" id="PIV31885.1"/>
    </source>
</evidence>
<reference evidence="2" key="1">
    <citation type="submission" date="2017-09" db="EMBL/GenBank/DDBJ databases">
        <title>Depth-based differentiation of microbial function through sediment-hosted aquifers and enrichment of novel symbionts in the deep terrestrial subsurface.</title>
        <authorList>
            <person name="Probst A.J."/>
            <person name="Ladd B."/>
            <person name="Jarett J.K."/>
            <person name="Geller-Mcgrath D.E."/>
            <person name="Sieber C.M.K."/>
            <person name="Emerson J.B."/>
            <person name="Anantharaman K."/>
            <person name="Thomas B.C."/>
            <person name="Malmstrom R."/>
            <person name="Stieglmeier M."/>
            <person name="Klingl A."/>
            <person name="Woyke T."/>
            <person name="Ryan C.M."/>
            <person name="Banfield J.F."/>
        </authorList>
    </citation>
    <scope>NUCLEOTIDE SEQUENCE [LARGE SCALE GENOMIC DNA]</scope>
</reference>
<gene>
    <name evidence="1" type="ORF">COS33_00850</name>
</gene>
<evidence type="ECO:0000313" key="2">
    <source>
        <dbReference type="Proteomes" id="UP000230595"/>
    </source>
</evidence>